<accession>A0ABY4MXP8</accession>
<dbReference type="Gene3D" id="3.90.79.10">
    <property type="entry name" value="Nucleoside Triphosphate Pyrophosphohydrolase"/>
    <property type="match status" value="1"/>
</dbReference>
<dbReference type="InterPro" id="IPR000086">
    <property type="entry name" value="NUDIX_hydrolase_dom"/>
</dbReference>
<evidence type="ECO:0000259" key="6">
    <source>
        <dbReference type="PROSITE" id="PS51462"/>
    </source>
</evidence>
<dbReference type="CDD" id="cd02883">
    <property type="entry name" value="NUDIX_Hydrolase"/>
    <property type="match status" value="1"/>
</dbReference>
<dbReference type="InterPro" id="IPR020084">
    <property type="entry name" value="NUDIX_hydrolase_CS"/>
</dbReference>
<dbReference type="Pfam" id="PF00293">
    <property type="entry name" value="NUDIX"/>
    <property type="match status" value="1"/>
</dbReference>
<evidence type="ECO:0000256" key="3">
    <source>
        <dbReference type="ARBA" id="ARBA00022801"/>
    </source>
</evidence>
<reference evidence="7" key="1">
    <citation type="submission" date="2022-05" db="EMBL/GenBank/DDBJ databases">
        <title>Complete genome sequence of toluene-degrading Gulosibacter sediminis strain ACHW.36C.</title>
        <authorList>
            <person name="Wai A.C."/>
            <person name="Lai G.K."/>
            <person name="Griffin S.D."/>
            <person name="Leung F.C."/>
        </authorList>
    </citation>
    <scope>NUCLEOTIDE SEQUENCE [LARGE SCALE GENOMIC DNA]</scope>
    <source>
        <strain evidence="7">ACHW.36C</strain>
    </source>
</reference>
<evidence type="ECO:0000256" key="4">
    <source>
        <dbReference type="RuleBase" id="RU003476"/>
    </source>
</evidence>
<evidence type="ECO:0000256" key="2">
    <source>
        <dbReference type="ARBA" id="ARBA00005582"/>
    </source>
</evidence>
<organism evidence="7">
    <name type="scientific">Gulosibacter sediminis</name>
    <dbReference type="NCBI Taxonomy" id="1729695"/>
    <lineage>
        <taxon>Bacteria</taxon>
        <taxon>Bacillati</taxon>
        <taxon>Actinomycetota</taxon>
        <taxon>Actinomycetes</taxon>
        <taxon>Micrococcales</taxon>
        <taxon>Microbacteriaceae</taxon>
        <taxon>Gulosibacter</taxon>
    </lineage>
</organism>
<dbReference type="PROSITE" id="PS00893">
    <property type="entry name" value="NUDIX_BOX"/>
    <property type="match status" value="1"/>
</dbReference>
<proteinExistence type="inferred from homology"/>
<comment type="cofactor">
    <cofactor evidence="1">
        <name>Mg(2+)</name>
        <dbReference type="ChEBI" id="CHEBI:18420"/>
    </cofactor>
</comment>
<evidence type="ECO:0000313" key="7">
    <source>
        <dbReference type="EMBL" id="UQN14847.1"/>
    </source>
</evidence>
<dbReference type="PROSITE" id="PS51462">
    <property type="entry name" value="NUDIX"/>
    <property type="match status" value="1"/>
</dbReference>
<dbReference type="InterPro" id="IPR020476">
    <property type="entry name" value="Nudix_hydrolase"/>
</dbReference>
<sequence>MFASKGVQVRFRVGAYGVIVRDGQILLAHWNSRGRSGWTLPGGGIEAGEDPHDAAVREIWEETGYHASIDQLLGVDSIIVNGRNKRRKGRPTETPLQNVRIVYLSTVIGGELRAEENGTTDEARWFDLREVKSLQTVSLVRVAMRLYHERPRNGHLEGLGGPKRKAATPIEVDDAKAEQPEE</sequence>
<protein>
    <submittedName>
        <fullName evidence="7">NUDIX domain-containing protein</fullName>
    </submittedName>
</protein>
<dbReference type="PANTHER" id="PTHR43046">
    <property type="entry name" value="GDP-MANNOSE MANNOSYL HYDROLASE"/>
    <property type="match status" value="1"/>
</dbReference>
<keyword evidence="3 4" id="KW-0378">Hydrolase</keyword>
<feature type="domain" description="Nudix hydrolase" evidence="6">
    <location>
        <begin position="10"/>
        <end position="148"/>
    </location>
</feature>
<feature type="region of interest" description="Disordered" evidence="5">
    <location>
        <begin position="152"/>
        <end position="182"/>
    </location>
</feature>
<dbReference type="EMBL" id="CP097160">
    <property type="protein sequence ID" value="UQN14847.1"/>
    <property type="molecule type" value="Genomic_DNA"/>
</dbReference>
<feature type="compositionally biased region" description="Basic and acidic residues" evidence="5">
    <location>
        <begin position="173"/>
        <end position="182"/>
    </location>
</feature>
<comment type="similarity">
    <text evidence="2 4">Belongs to the Nudix hydrolase family.</text>
</comment>
<evidence type="ECO:0000256" key="5">
    <source>
        <dbReference type="SAM" id="MobiDB-lite"/>
    </source>
</evidence>
<gene>
    <name evidence="7" type="ORF">M3M28_12515</name>
</gene>
<dbReference type="PRINTS" id="PR00502">
    <property type="entry name" value="NUDIXFAMILY"/>
</dbReference>
<dbReference type="PANTHER" id="PTHR43046:SF14">
    <property type="entry name" value="MUTT_NUDIX FAMILY PROTEIN"/>
    <property type="match status" value="1"/>
</dbReference>
<dbReference type="InterPro" id="IPR015797">
    <property type="entry name" value="NUDIX_hydrolase-like_dom_sf"/>
</dbReference>
<dbReference type="SUPFAM" id="SSF55811">
    <property type="entry name" value="Nudix"/>
    <property type="match status" value="1"/>
</dbReference>
<evidence type="ECO:0000256" key="1">
    <source>
        <dbReference type="ARBA" id="ARBA00001946"/>
    </source>
</evidence>
<name>A0ABY4MXP8_9MICO</name>